<sequence length="25" mass="2916">MSSIQLGILFLLLIMTTDLLQKFYL</sequence>
<dbReference type="EMBL" id="GBRH01262160">
    <property type="protein sequence ID" value="JAD35735.1"/>
    <property type="molecule type" value="Transcribed_RNA"/>
</dbReference>
<accession>A0A0A9SLC1</accession>
<reference evidence="1" key="1">
    <citation type="submission" date="2014-09" db="EMBL/GenBank/DDBJ databases">
        <authorList>
            <person name="Magalhaes I.L.F."/>
            <person name="Oliveira U."/>
            <person name="Santos F.R."/>
            <person name="Vidigal T.H.D.A."/>
            <person name="Brescovit A.D."/>
            <person name="Santos A.J."/>
        </authorList>
    </citation>
    <scope>NUCLEOTIDE SEQUENCE</scope>
    <source>
        <tissue evidence="1">Shoot tissue taken approximately 20 cm above the soil surface</tissue>
    </source>
</reference>
<proteinExistence type="predicted"/>
<protein>
    <submittedName>
        <fullName evidence="1">Uncharacterized protein</fullName>
    </submittedName>
</protein>
<reference evidence="1" key="2">
    <citation type="journal article" date="2015" name="Data Brief">
        <title>Shoot transcriptome of the giant reed, Arundo donax.</title>
        <authorList>
            <person name="Barrero R.A."/>
            <person name="Guerrero F.D."/>
            <person name="Moolhuijzen P."/>
            <person name="Goolsby J.A."/>
            <person name="Tidwell J."/>
            <person name="Bellgard S.E."/>
            <person name="Bellgard M.I."/>
        </authorList>
    </citation>
    <scope>NUCLEOTIDE SEQUENCE</scope>
    <source>
        <tissue evidence="1">Shoot tissue taken approximately 20 cm above the soil surface</tissue>
    </source>
</reference>
<evidence type="ECO:0000313" key="1">
    <source>
        <dbReference type="EMBL" id="JAD35735.1"/>
    </source>
</evidence>
<organism evidence="1">
    <name type="scientific">Arundo donax</name>
    <name type="common">Giant reed</name>
    <name type="synonym">Donax arundinaceus</name>
    <dbReference type="NCBI Taxonomy" id="35708"/>
    <lineage>
        <taxon>Eukaryota</taxon>
        <taxon>Viridiplantae</taxon>
        <taxon>Streptophyta</taxon>
        <taxon>Embryophyta</taxon>
        <taxon>Tracheophyta</taxon>
        <taxon>Spermatophyta</taxon>
        <taxon>Magnoliopsida</taxon>
        <taxon>Liliopsida</taxon>
        <taxon>Poales</taxon>
        <taxon>Poaceae</taxon>
        <taxon>PACMAD clade</taxon>
        <taxon>Arundinoideae</taxon>
        <taxon>Arundineae</taxon>
        <taxon>Arundo</taxon>
    </lineage>
</organism>
<name>A0A0A9SLC1_ARUDO</name>
<dbReference type="AlphaFoldDB" id="A0A0A9SLC1"/>